<keyword evidence="4" id="KW-0472">Membrane</keyword>
<dbReference type="AlphaFoldDB" id="A0A520MYP2"/>
<keyword evidence="4" id="KW-1133">Transmembrane helix</keyword>
<evidence type="ECO:0000256" key="1">
    <source>
        <dbReference type="ARBA" id="ARBA00005189"/>
    </source>
</evidence>
<dbReference type="SMART" id="SM00563">
    <property type="entry name" value="PlsC"/>
    <property type="match status" value="1"/>
</dbReference>
<evidence type="ECO:0000313" key="7">
    <source>
        <dbReference type="Proteomes" id="UP000318710"/>
    </source>
</evidence>
<feature type="transmembrane region" description="Helical" evidence="4">
    <location>
        <begin position="7"/>
        <end position="31"/>
    </location>
</feature>
<dbReference type="Pfam" id="PF01553">
    <property type="entry name" value="Acyltransferase"/>
    <property type="match status" value="1"/>
</dbReference>
<evidence type="ECO:0000256" key="4">
    <source>
        <dbReference type="SAM" id="Phobius"/>
    </source>
</evidence>
<dbReference type="EMBL" id="SHBF01000029">
    <property type="protein sequence ID" value="RZO26323.1"/>
    <property type="molecule type" value="Genomic_DNA"/>
</dbReference>
<comment type="caution">
    <text evidence="6">The sequence shown here is derived from an EMBL/GenBank/DDBJ whole genome shotgun (WGS) entry which is preliminary data.</text>
</comment>
<gene>
    <name evidence="6" type="ORF">EVA93_04235</name>
</gene>
<evidence type="ECO:0000259" key="5">
    <source>
        <dbReference type="SMART" id="SM00563"/>
    </source>
</evidence>
<evidence type="ECO:0000313" key="6">
    <source>
        <dbReference type="EMBL" id="RZO26323.1"/>
    </source>
</evidence>
<name>A0A520MYP2_9GAMM</name>
<dbReference type="PANTHER" id="PTHR10434">
    <property type="entry name" value="1-ACYL-SN-GLYCEROL-3-PHOSPHATE ACYLTRANSFERASE"/>
    <property type="match status" value="1"/>
</dbReference>
<keyword evidence="2 6" id="KW-0808">Transferase</keyword>
<protein>
    <submittedName>
        <fullName evidence="6">1-acyl-sn-glycerol-3-phosphate acyltransferase</fullName>
    </submittedName>
</protein>
<organism evidence="6 7">
    <name type="scientific">SAR86 cluster bacterium</name>
    <dbReference type="NCBI Taxonomy" id="2030880"/>
    <lineage>
        <taxon>Bacteria</taxon>
        <taxon>Pseudomonadati</taxon>
        <taxon>Pseudomonadota</taxon>
        <taxon>Gammaproteobacteria</taxon>
        <taxon>SAR86 cluster</taxon>
    </lineage>
</organism>
<keyword evidence="3 6" id="KW-0012">Acyltransferase</keyword>
<comment type="pathway">
    <text evidence="1">Lipid metabolism.</text>
</comment>
<proteinExistence type="predicted"/>
<dbReference type="PANTHER" id="PTHR10434:SF40">
    <property type="entry name" value="1-ACYL-SN-GLYCEROL-3-PHOSPHATE ACYLTRANSFERASE"/>
    <property type="match status" value="1"/>
</dbReference>
<dbReference type="GO" id="GO:0006654">
    <property type="term" value="P:phosphatidic acid biosynthetic process"/>
    <property type="evidence" value="ECO:0007669"/>
    <property type="project" value="TreeGrafter"/>
</dbReference>
<feature type="domain" description="Phospholipid/glycerol acyltransferase" evidence="5">
    <location>
        <begin position="72"/>
        <end position="187"/>
    </location>
</feature>
<dbReference type="Proteomes" id="UP000318710">
    <property type="component" value="Unassembled WGS sequence"/>
</dbReference>
<dbReference type="InterPro" id="IPR002123">
    <property type="entry name" value="Plipid/glycerol_acylTrfase"/>
</dbReference>
<sequence>MKYLGNIIFNIIFYISVIIASFIIIFLYPFISTITLQNIASRWVTVVLNLLKLLCGVSWEVKGIENIRENPCILVSNHQGQWESFYLQTLLIPSSSIIKKELLFIPVFGWALACLKPIHLRRSKKYISMKKVIKDGAKKLKKGTSIIIFPEGTRTDPKDGIKKFSNSCGYLSVNNGVPIIPICHNSGLYWKNKKFLKHKGEVKVHIGKPIYGNDPKKVTEAAYDWIKLKFNEIH</sequence>
<evidence type="ECO:0000256" key="3">
    <source>
        <dbReference type="ARBA" id="ARBA00023315"/>
    </source>
</evidence>
<evidence type="ECO:0000256" key="2">
    <source>
        <dbReference type="ARBA" id="ARBA00022679"/>
    </source>
</evidence>
<reference evidence="6 7" key="1">
    <citation type="submission" date="2019-02" db="EMBL/GenBank/DDBJ databases">
        <title>Prokaryotic population dynamics and viral predation in marine succession experiment using metagenomics: the confinement effect.</title>
        <authorList>
            <person name="Haro-Moreno J.M."/>
            <person name="Rodriguez-Valera F."/>
            <person name="Lopez-Perez M."/>
        </authorList>
    </citation>
    <scope>NUCLEOTIDE SEQUENCE [LARGE SCALE GENOMIC DNA]</scope>
    <source>
        <strain evidence="6">MED-G160</strain>
    </source>
</reference>
<dbReference type="CDD" id="cd07989">
    <property type="entry name" value="LPLAT_AGPAT-like"/>
    <property type="match status" value="1"/>
</dbReference>
<keyword evidence="4" id="KW-0812">Transmembrane</keyword>
<dbReference type="SUPFAM" id="SSF69593">
    <property type="entry name" value="Glycerol-3-phosphate (1)-acyltransferase"/>
    <property type="match status" value="1"/>
</dbReference>
<dbReference type="GO" id="GO:0003841">
    <property type="term" value="F:1-acylglycerol-3-phosphate O-acyltransferase activity"/>
    <property type="evidence" value="ECO:0007669"/>
    <property type="project" value="TreeGrafter"/>
</dbReference>
<accession>A0A520MYP2</accession>